<dbReference type="OrthoDB" id="2910058at2759"/>
<evidence type="ECO:0000313" key="4">
    <source>
        <dbReference type="Proteomes" id="UP000559256"/>
    </source>
</evidence>
<keyword evidence="4" id="KW-1185">Reference proteome</keyword>
<dbReference type="EMBL" id="JAACJM010000009">
    <property type="protein sequence ID" value="KAF5371348.1"/>
    <property type="molecule type" value="Genomic_DNA"/>
</dbReference>
<protein>
    <recommendedName>
        <fullName evidence="2">F-box domain-containing protein</fullName>
    </recommendedName>
</protein>
<proteinExistence type="predicted"/>
<feature type="coiled-coil region" evidence="1">
    <location>
        <begin position="50"/>
        <end position="87"/>
    </location>
</feature>
<dbReference type="InterPro" id="IPR032675">
    <property type="entry name" value="LRR_dom_sf"/>
</dbReference>
<dbReference type="Proteomes" id="UP000559256">
    <property type="component" value="Unassembled WGS sequence"/>
</dbReference>
<dbReference type="Pfam" id="PF12937">
    <property type="entry name" value="F-box-like"/>
    <property type="match status" value="1"/>
</dbReference>
<organism evidence="3 4">
    <name type="scientific">Tetrapyrgos nigripes</name>
    <dbReference type="NCBI Taxonomy" id="182062"/>
    <lineage>
        <taxon>Eukaryota</taxon>
        <taxon>Fungi</taxon>
        <taxon>Dikarya</taxon>
        <taxon>Basidiomycota</taxon>
        <taxon>Agaricomycotina</taxon>
        <taxon>Agaricomycetes</taxon>
        <taxon>Agaricomycetidae</taxon>
        <taxon>Agaricales</taxon>
        <taxon>Marasmiineae</taxon>
        <taxon>Marasmiaceae</taxon>
        <taxon>Tetrapyrgos</taxon>
    </lineage>
</organism>
<dbReference type="Gene3D" id="3.80.10.10">
    <property type="entry name" value="Ribonuclease Inhibitor"/>
    <property type="match status" value="1"/>
</dbReference>
<feature type="domain" description="F-box" evidence="2">
    <location>
        <begin position="97"/>
        <end position="152"/>
    </location>
</feature>
<gene>
    <name evidence="3" type="ORF">D9758_004185</name>
</gene>
<name>A0A8H5LVR6_9AGAR</name>
<keyword evidence="1" id="KW-0175">Coiled coil</keyword>
<dbReference type="InterPro" id="IPR001810">
    <property type="entry name" value="F-box_dom"/>
</dbReference>
<dbReference type="Gene3D" id="1.20.1280.50">
    <property type="match status" value="1"/>
</dbReference>
<comment type="caution">
    <text evidence="3">The sequence shown here is derived from an EMBL/GenBank/DDBJ whole genome shotgun (WGS) entry which is preliminary data.</text>
</comment>
<dbReference type="AlphaFoldDB" id="A0A8H5LVR6"/>
<dbReference type="SUPFAM" id="SSF52047">
    <property type="entry name" value="RNI-like"/>
    <property type="match status" value="2"/>
</dbReference>
<evidence type="ECO:0000313" key="3">
    <source>
        <dbReference type="EMBL" id="KAF5371348.1"/>
    </source>
</evidence>
<evidence type="ECO:0000256" key="1">
    <source>
        <dbReference type="SAM" id="Coils"/>
    </source>
</evidence>
<sequence length="566" mass="65732">MTSSVNITLCRRCGTGISFLERQSDPEIKRKIRTMYTPSSSETAHISALVQDCQRDLDRYDAEISSLRQTLARLEKERDKLECFTHEKRALVSAARRLPTEILLEIFTLCCFQNGLSITFNGVNAIMLKISHVCSHWRQVAFSFPELWACMDVELACTSDSVGRLVNRYLERSQGADLTLKISVREDGDDDDENSWPQQMSSSRWDVLSSLLSHCMQWYDVSIQMHWKLMGSIWDHTNDDYDFDSLRHLKIQWFPFSHNKEWNSFIILFSFAPLRTLTLNHFFDEMFWPFDRGIPFEYVKIVVLRDSVFQSDMVKLFVQCPNMEALEIICAYDEWYGTWDAEREQDYPQINCHSLQSLSMKIEPCLRGLQLFSALSLPNLTKLRLEGYLYTVGQPGFDPIVWQQNLVDMLRQSPSLNHLTLYHRPFKADDDIIQILSATPNLTHLGLDIHLSLVTDNLLSRLSLSHLLSGDSHSPRRVNMLSKLTHLEIKFQEDDFLFTWEQRESLYPDPATALSMVKSRRLDVPRGYSVLEHFEFVGRAAQTGHQQWASMIDPTNAEFQALRRVD</sequence>
<accession>A0A8H5LVR6</accession>
<evidence type="ECO:0000259" key="2">
    <source>
        <dbReference type="Pfam" id="PF12937"/>
    </source>
</evidence>
<reference evidence="3 4" key="1">
    <citation type="journal article" date="2020" name="ISME J.">
        <title>Uncovering the hidden diversity of litter-decomposition mechanisms in mushroom-forming fungi.</title>
        <authorList>
            <person name="Floudas D."/>
            <person name="Bentzer J."/>
            <person name="Ahren D."/>
            <person name="Johansson T."/>
            <person name="Persson P."/>
            <person name="Tunlid A."/>
        </authorList>
    </citation>
    <scope>NUCLEOTIDE SEQUENCE [LARGE SCALE GENOMIC DNA]</scope>
    <source>
        <strain evidence="3 4">CBS 291.85</strain>
    </source>
</reference>